<protein>
    <recommendedName>
        <fullName evidence="3">LamG-like jellyroll fold domain-containing protein</fullName>
    </recommendedName>
</protein>
<comment type="caution">
    <text evidence="1">The sequence shown here is derived from an EMBL/GenBank/DDBJ whole genome shotgun (WGS) entry which is preliminary data.</text>
</comment>
<gene>
    <name evidence="1" type="ORF">COX44_02785</name>
</gene>
<dbReference type="Gene3D" id="2.60.120.200">
    <property type="match status" value="1"/>
</dbReference>
<organism evidence="1 2">
    <name type="scientific">Candidatus Portnoybacteria bacterium CG23_combo_of_CG06-09_8_20_14_all_37_13</name>
    <dbReference type="NCBI Taxonomy" id="1974819"/>
    <lineage>
        <taxon>Bacteria</taxon>
        <taxon>Candidatus Portnoyibacteriota</taxon>
    </lineage>
</organism>
<evidence type="ECO:0000313" key="2">
    <source>
        <dbReference type="Proteomes" id="UP000231480"/>
    </source>
</evidence>
<reference evidence="1 2" key="1">
    <citation type="submission" date="2017-09" db="EMBL/GenBank/DDBJ databases">
        <title>Depth-based differentiation of microbial function through sediment-hosted aquifers and enrichment of novel symbionts in the deep terrestrial subsurface.</title>
        <authorList>
            <person name="Probst A.J."/>
            <person name="Ladd B."/>
            <person name="Jarett J.K."/>
            <person name="Geller-Mcgrath D.E."/>
            <person name="Sieber C.M."/>
            <person name="Emerson J.B."/>
            <person name="Anantharaman K."/>
            <person name="Thomas B.C."/>
            <person name="Malmstrom R."/>
            <person name="Stieglmeier M."/>
            <person name="Klingl A."/>
            <person name="Woyke T."/>
            <person name="Ryan C.M."/>
            <person name="Banfield J.F."/>
        </authorList>
    </citation>
    <scope>NUCLEOTIDE SEQUENCE [LARGE SCALE GENOMIC DNA]</scope>
    <source>
        <strain evidence="1">CG23_combo_of_CG06-09_8_20_14_all_37_13</strain>
    </source>
</reference>
<dbReference type="Proteomes" id="UP000231480">
    <property type="component" value="Unassembled WGS sequence"/>
</dbReference>
<dbReference type="AlphaFoldDB" id="A0A2G9YCF0"/>
<proteinExistence type="predicted"/>
<name>A0A2G9YCF0_9BACT</name>
<accession>A0A2G9YCF0</accession>
<evidence type="ECO:0000313" key="1">
    <source>
        <dbReference type="EMBL" id="PIP16908.1"/>
    </source>
</evidence>
<sequence length="115" mass="13320">MNYKKIDPEQIDIRQGTIEFWIQEDKIQWNDNKATVLFNLSPNNKNGSLFMVKDDDNKLKFFYVVLGQGRADTETDVSDLAQNKPHHIVATWSLKDRKANLYVDGGKLKDEGYLN</sequence>
<dbReference type="EMBL" id="PCRH01000061">
    <property type="protein sequence ID" value="PIP16908.1"/>
    <property type="molecule type" value="Genomic_DNA"/>
</dbReference>
<dbReference type="SUPFAM" id="SSF49899">
    <property type="entry name" value="Concanavalin A-like lectins/glucanases"/>
    <property type="match status" value="1"/>
</dbReference>
<dbReference type="Pfam" id="PF13385">
    <property type="entry name" value="Laminin_G_3"/>
    <property type="match status" value="1"/>
</dbReference>
<dbReference type="InterPro" id="IPR013320">
    <property type="entry name" value="ConA-like_dom_sf"/>
</dbReference>
<evidence type="ECO:0008006" key="3">
    <source>
        <dbReference type="Google" id="ProtNLM"/>
    </source>
</evidence>